<keyword evidence="3 7" id="KW-0862">Zinc</keyword>
<dbReference type="InterPro" id="IPR036390">
    <property type="entry name" value="WH_DNA-bd_sf"/>
</dbReference>
<keyword evidence="9" id="KW-1185">Reference proteome</keyword>
<keyword evidence="4" id="KW-0805">Transcription regulation</keyword>
<evidence type="ECO:0000256" key="5">
    <source>
        <dbReference type="ARBA" id="ARBA00023125"/>
    </source>
</evidence>
<reference evidence="8 9" key="1">
    <citation type="submission" date="2016-10" db="EMBL/GenBank/DDBJ databases">
        <authorList>
            <person name="de Groot N.N."/>
        </authorList>
    </citation>
    <scope>NUCLEOTIDE SEQUENCE [LARGE SCALE GENOMIC DNA]</scope>
    <source>
        <strain evidence="8 9">DSM 14045</strain>
    </source>
</reference>
<accession>A0A1H3LFI6</accession>
<name>A0A1H3LFI6_9FIRM</name>
<dbReference type="PANTHER" id="PTHR33202:SF7">
    <property type="entry name" value="FERRIC UPTAKE REGULATION PROTEIN"/>
    <property type="match status" value="1"/>
</dbReference>
<dbReference type="PANTHER" id="PTHR33202">
    <property type="entry name" value="ZINC UPTAKE REGULATION PROTEIN"/>
    <property type="match status" value="1"/>
</dbReference>
<dbReference type="GO" id="GO:1900376">
    <property type="term" value="P:regulation of secondary metabolite biosynthetic process"/>
    <property type="evidence" value="ECO:0007669"/>
    <property type="project" value="TreeGrafter"/>
</dbReference>
<dbReference type="Gene3D" id="1.10.10.10">
    <property type="entry name" value="Winged helix-like DNA-binding domain superfamily/Winged helix DNA-binding domain"/>
    <property type="match status" value="1"/>
</dbReference>
<dbReference type="InterPro" id="IPR002481">
    <property type="entry name" value="FUR"/>
</dbReference>
<dbReference type="AlphaFoldDB" id="A0A1H3LFI6"/>
<evidence type="ECO:0000256" key="6">
    <source>
        <dbReference type="ARBA" id="ARBA00023163"/>
    </source>
</evidence>
<dbReference type="OrthoDB" id="8659436at2"/>
<organism evidence="8 9">
    <name type="scientific">Lachnobacterium bovis DSM 14045</name>
    <dbReference type="NCBI Taxonomy" id="1122142"/>
    <lineage>
        <taxon>Bacteria</taxon>
        <taxon>Bacillati</taxon>
        <taxon>Bacillota</taxon>
        <taxon>Clostridia</taxon>
        <taxon>Lachnospirales</taxon>
        <taxon>Lachnospiraceae</taxon>
        <taxon>Lachnobacterium</taxon>
    </lineage>
</organism>
<evidence type="ECO:0000313" key="9">
    <source>
        <dbReference type="Proteomes" id="UP000183918"/>
    </source>
</evidence>
<feature type="binding site" evidence="7">
    <location>
        <position position="132"/>
    </location>
    <ligand>
        <name>Zn(2+)</name>
        <dbReference type="ChEBI" id="CHEBI:29105"/>
    </ligand>
</feature>
<dbReference type="RefSeq" id="WP_074718569.1">
    <property type="nucleotide sequence ID" value="NZ_FNPG01000025.1"/>
</dbReference>
<keyword evidence="2" id="KW-0678">Repressor</keyword>
<dbReference type="Gene3D" id="3.30.1490.190">
    <property type="match status" value="1"/>
</dbReference>
<dbReference type="STRING" id="1122142.SAMN02910414_01997"/>
<evidence type="ECO:0000313" key="8">
    <source>
        <dbReference type="EMBL" id="SDY63141.1"/>
    </source>
</evidence>
<feature type="binding site" evidence="7">
    <location>
        <position position="129"/>
    </location>
    <ligand>
        <name>Zn(2+)</name>
        <dbReference type="ChEBI" id="CHEBI:29105"/>
    </ligand>
</feature>
<keyword evidence="5" id="KW-0238">DNA-binding</keyword>
<evidence type="ECO:0000256" key="3">
    <source>
        <dbReference type="ARBA" id="ARBA00022833"/>
    </source>
</evidence>
<dbReference type="GO" id="GO:0008270">
    <property type="term" value="F:zinc ion binding"/>
    <property type="evidence" value="ECO:0007669"/>
    <property type="project" value="TreeGrafter"/>
</dbReference>
<dbReference type="InterPro" id="IPR043135">
    <property type="entry name" value="Fur_C"/>
</dbReference>
<comment type="cofactor">
    <cofactor evidence="7">
        <name>Zn(2+)</name>
        <dbReference type="ChEBI" id="CHEBI:29105"/>
    </cofactor>
    <text evidence="7">Binds 1 zinc ion per subunit.</text>
</comment>
<dbReference type="SUPFAM" id="SSF46785">
    <property type="entry name" value="Winged helix' DNA-binding domain"/>
    <property type="match status" value="1"/>
</dbReference>
<gene>
    <name evidence="8" type="ORF">SAMN02910414_01997</name>
</gene>
<dbReference type="GO" id="GO:0045892">
    <property type="term" value="P:negative regulation of DNA-templated transcription"/>
    <property type="evidence" value="ECO:0007669"/>
    <property type="project" value="TreeGrafter"/>
</dbReference>
<dbReference type="Pfam" id="PF01475">
    <property type="entry name" value="FUR"/>
    <property type="match status" value="1"/>
</dbReference>
<dbReference type="EMBL" id="FNPG01000025">
    <property type="protein sequence ID" value="SDY63141.1"/>
    <property type="molecule type" value="Genomic_DNA"/>
</dbReference>
<dbReference type="InterPro" id="IPR036388">
    <property type="entry name" value="WH-like_DNA-bd_sf"/>
</dbReference>
<dbReference type="GO" id="GO:0000976">
    <property type="term" value="F:transcription cis-regulatory region binding"/>
    <property type="evidence" value="ECO:0007669"/>
    <property type="project" value="TreeGrafter"/>
</dbReference>
<evidence type="ECO:0000256" key="7">
    <source>
        <dbReference type="PIRSR" id="PIRSR602481-1"/>
    </source>
</evidence>
<evidence type="ECO:0000256" key="2">
    <source>
        <dbReference type="ARBA" id="ARBA00022491"/>
    </source>
</evidence>
<dbReference type="GO" id="GO:0003700">
    <property type="term" value="F:DNA-binding transcription factor activity"/>
    <property type="evidence" value="ECO:0007669"/>
    <property type="project" value="InterPro"/>
</dbReference>
<feature type="binding site" evidence="7">
    <location>
        <position position="89"/>
    </location>
    <ligand>
        <name>Zn(2+)</name>
        <dbReference type="ChEBI" id="CHEBI:29105"/>
    </ligand>
</feature>
<evidence type="ECO:0000256" key="1">
    <source>
        <dbReference type="ARBA" id="ARBA00007957"/>
    </source>
</evidence>
<keyword evidence="6" id="KW-0804">Transcription</keyword>
<dbReference type="Proteomes" id="UP000183918">
    <property type="component" value="Unassembled WGS sequence"/>
</dbReference>
<protein>
    <submittedName>
        <fullName evidence="8">Fur family transcriptional regulator, ferric uptake regulator</fullName>
    </submittedName>
</protein>
<evidence type="ECO:0000256" key="4">
    <source>
        <dbReference type="ARBA" id="ARBA00023015"/>
    </source>
</evidence>
<sequence>MQKKYRTKTSQALNEFLSELEGRCFMAVDVSEYLDKHDIKVNLTTVYRNIDKLVEEGELVRFKATNSDSYSYRRADGHKHCDEHLHIQCKKCGKLVHVDDEIMSKIVQMIEDNYQFSLICKDSSLCGLCKDCR</sequence>
<keyword evidence="7" id="KW-0479">Metal-binding</keyword>
<feature type="binding site" evidence="7">
    <location>
        <position position="92"/>
    </location>
    <ligand>
        <name>Zn(2+)</name>
        <dbReference type="ChEBI" id="CHEBI:29105"/>
    </ligand>
</feature>
<proteinExistence type="inferred from homology"/>
<comment type="similarity">
    <text evidence="1">Belongs to the Fur family.</text>
</comment>